<proteinExistence type="predicted"/>
<accession>A0A3N6PQX2</accession>
<sequence length="190" mass="22213">MVTDQNFIAKTENKAKAVATFFCWQRKDLSKDLFTRYWRDVHAIWAARTPGFYQYRQLHLDKVDPALLSDLEGIETNLPEEDQPDGMAHISYSSSFIANLLRKPFALKQADEDNAIFVSKNTYQRSFLPFSRTFLDRTNNPDTNGFLQHPHYVLAFKRNADVSTEEFRNYLDNKLWRNLEKKTGSTTFTV</sequence>
<name>A0A3N6PQX2_9CYAN</name>
<evidence type="ECO:0008006" key="3">
    <source>
        <dbReference type="Google" id="ProtNLM"/>
    </source>
</evidence>
<dbReference type="Proteomes" id="UP000269154">
    <property type="component" value="Unassembled WGS sequence"/>
</dbReference>
<dbReference type="InterPro" id="IPR011008">
    <property type="entry name" value="Dimeric_a/b-barrel"/>
</dbReference>
<dbReference type="Gene3D" id="3.30.70.100">
    <property type="match status" value="1"/>
</dbReference>
<reference evidence="1 2" key="1">
    <citation type="journal article" date="2018" name="ACS Chem. Biol.">
        <title>Ketoreductase domain dysfunction expands chemodiversity: malyngamide biosynthesis in the cyanobacterium Okeania hirsuta.</title>
        <authorList>
            <person name="Moss N.A."/>
            <person name="Leao T."/>
            <person name="Rankin M."/>
            <person name="McCullough T.M."/>
            <person name="Qu P."/>
            <person name="Korobeynikov A."/>
            <person name="Smith J.L."/>
            <person name="Gerwick L."/>
            <person name="Gerwick W.H."/>
        </authorList>
    </citation>
    <scope>NUCLEOTIDE SEQUENCE [LARGE SCALE GENOMIC DNA]</scope>
    <source>
        <strain evidence="1 2">PAB10Feb10-1</strain>
    </source>
</reference>
<dbReference type="AlphaFoldDB" id="A0A3N6PQX2"/>
<comment type="caution">
    <text evidence="1">The sequence shown here is derived from an EMBL/GenBank/DDBJ whole genome shotgun (WGS) entry which is preliminary data.</text>
</comment>
<dbReference type="RefSeq" id="WP_124155825.1">
    <property type="nucleotide sequence ID" value="NZ_RCBY01000493.1"/>
</dbReference>
<gene>
    <name evidence="1" type="ORF">D5R40_33215</name>
</gene>
<dbReference type="SUPFAM" id="SSF54909">
    <property type="entry name" value="Dimeric alpha+beta barrel"/>
    <property type="match status" value="1"/>
</dbReference>
<keyword evidence="2" id="KW-1185">Reference proteome</keyword>
<protein>
    <recommendedName>
        <fullName evidence="3">EthD domain-containing protein</fullName>
    </recommendedName>
</protein>
<organism evidence="1 2">
    <name type="scientific">Okeania hirsuta</name>
    <dbReference type="NCBI Taxonomy" id="1458930"/>
    <lineage>
        <taxon>Bacteria</taxon>
        <taxon>Bacillati</taxon>
        <taxon>Cyanobacteriota</taxon>
        <taxon>Cyanophyceae</taxon>
        <taxon>Oscillatoriophycideae</taxon>
        <taxon>Oscillatoriales</taxon>
        <taxon>Microcoleaceae</taxon>
        <taxon>Okeania</taxon>
    </lineage>
</organism>
<evidence type="ECO:0000313" key="1">
    <source>
        <dbReference type="EMBL" id="RQH17685.1"/>
    </source>
</evidence>
<evidence type="ECO:0000313" key="2">
    <source>
        <dbReference type="Proteomes" id="UP000269154"/>
    </source>
</evidence>
<dbReference type="OrthoDB" id="570208at2"/>
<dbReference type="EMBL" id="RCBY01000493">
    <property type="protein sequence ID" value="RQH17685.1"/>
    <property type="molecule type" value="Genomic_DNA"/>
</dbReference>